<dbReference type="Proteomes" id="UP000244223">
    <property type="component" value="Unassembled WGS sequence"/>
</dbReference>
<organism evidence="3 4">
    <name type="scientific">Agitococcus lubricus</name>
    <dbReference type="NCBI Taxonomy" id="1077255"/>
    <lineage>
        <taxon>Bacteria</taxon>
        <taxon>Pseudomonadati</taxon>
        <taxon>Pseudomonadota</taxon>
        <taxon>Gammaproteobacteria</taxon>
        <taxon>Moraxellales</taxon>
        <taxon>Moraxellaceae</taxon>
        <taxon>Agitococcus</taxon>
    </lineage>
</organism>
<dbReference type="Gene3D" id="3.30.1200.10">
    <property type="entry name" value="YggU-like"/>
    <property type="match status" value="1"/>
</dbReference>
<reference evidence="3 4" key="1">
    <citation type="submission" date="2018-04" db="EMBL/GenBank/DDBJ databases">
        <title>Genomic Encyclopedia of Archaeal and Bacterial Type Strains, Phase II (KMG-II): from individual species to whole genera.</title>
        <authorList>
            <person name="Goeker M."/>
        </authorList>
    </citation>
    <scope>NUCLEOTIDE SEQUENCE [LARGE SCALE GENOMIC DNA]</scope>
    <source>
        <strain evidence="3 4">DSM 5822</strain>
    </source>
</reference>
<comment type="caution">
    <text evidence="3">The sequence shown here is derived from an EMBL/GenBank/DDBJ whole genome shotgun (WGS) entry which is preliminary data.</text>
</comment>
<dbReference type="PANTHER" id="PTHR13420:SF7">
    <property type="entry name" value="UPF0235 PROTEIN C15ORF40"/>
    <property type="match status" value="1"/>
</dbReference>
<dbReference type="Pfam" id="PF02594">
    <property type="entry name" value="DUF167"/>
    <property type="match status" value="1"/>
</dbReference>
<dbReference type="PANTHER" id="PTHR13420">
    <property type="entry name" value="UPF0235 PROTEIN C15ORF40"/>
    <property type="match status" value="1"/>
</dbReference>
<keyword evidence="4" id="KW-1185">Reference proteome</keyword>
<dbReference type="OrthoDB" id="9800587at2"/>
<sequence length="102" mass="11125">MATEAIQQHGSDLVLNLHVQPNAARSEFVGLHGQALKVRLHAPPVDGKANDELCRFLAHIFAVNKKSVQLLSGETTRTKRVRVQNVVCLPPSIIKILQGVVS</sequence>
<evidence type="ECO:0000256" key="1">
    <source>
        <dbReference type="ARBA" id="ARBA00010364"/>
    </source>
</evidence>
<dbReference type="AlphaFoldDB" id="A0A2T5J3G2"/>
<evidence type="ECO:0000313" key="4">
    <source>
        <dbReference type="Proteomes" id="UP000244223"/>
    </source>
</evidence>
<dbReference type="InterPro" id="IPR036591">
    <property type="entry name" value="YggU-like_sf"/>
</dbReference>
<accession>A0A2T5J3G2</accession>
<dbReference type="RefSeq" id="WP_107864169.1">
    <property type="nucleotide sequence ID" value="NZ_QAON01000001.1"/>
</dbReference>
<dbReference type="SUPFAM" id="SSF69786">
    <property type="entry name" value="YggU-like"/>
    <property type="match status" value="1"/>
</dbReference>
<gene>
    <name evidence="3" type="ORF">C8N29_101217</name>
</gene>
<proteinExistence type="inferred from homology"/>
<name>A0A2T5J3G2_9GAMM</name>
<dbReference type="HAMAP" id="MF_00634">
    <property type="entry name" value="UPF0235"/>
    <property type="match status" value="1"/>
</dbReference>
<dbReference type="GO" id="GO:0005737">
    <property type="term" value="C:cytoplasm"/>
    <property type="evidence" value="ECO:0007669"/>
    <property type="project" value="TreeGrafter"/>
</dbReference>
<evidence type="ECO:0000313" key="3">
    <source>
        <dbReference type="EMBL" id="PTQ91145.1"/>
    </source>
</evidence>
<dbReference type="NCBIfam" id="TIGR00251">
    <property type="entry name" value="DUF167 family protein"/>
    <property type="match status" value="1"/>
</dbReference>
<comment type="similarity">
    <text evidence="1 2">Belongs to the UPF0235 family.</text>
</comment>
<dbReference type="InterPro" id="IPR003746">
    <property type="entry name" value="DUF167"/>
</dbReference>
<dbReference type="SMART" id="SM01152">
    <property type="entry name" value="DUF167"/>
    <property type="match status" value="1"/>
</dbReference>
<protein>
    <recommendedName>
        <fullName evidence="2">UPF0235 protein C8N29_101217</fullName>
    </recommendedName>
</protein>
<dbReference type="EMBL" id="QAON01000001">
    <property type="protein sequence ID" value="PTQ91145.1"/>
    <property type="molecule type" value="Genomic_DNA"/>
</dbReference>
<evidence type="ECO:0000256" key="2">
    <source>
        <dbReference type="HAMAP-Rule" id="MF_00634"/>
    </source>
</evidence>